<proteinExistence type="predicted"/>
<dbReference type="EMBL" id="CP025791">
    <property type="protein sequence ID" value="AUP80964.1"/>
    <property type="molecule type" value="Genomic_DNA"/>
</dbReference>
<evidence type="ECO:0000313" key="2">
    <source>
        <dbReference type="EMBL" id="AUP80964.1"/>
    </source>
</evidence>
<dbReference type="Proteomes" id="UP000235826">
    <property type="component" value="Chromosome"/>
</dbReference>
<keyword evidence="3" id="KW-1185">Reference proteome</keyword>
<accession>A0A2K9PV79</accession>
<evidence type="ECO:0000256" key="1">
    <source>
        <dbReference type="SAM" id="Phobius"/>
    </source>
</evidence>
<sequence>MPCQLKIGSKQPYIYYKLQQKTLFYITKQNFIEEGHINSVSVFIFLLTNPYSISLILVKMFGEHIGKYISSKNIDINNLFVNLKTLKS</sequence>
<reference evidence="2 3" key="1">
    <citation type="submission" date="2018-01" db="EMBL/GenBank/DDBJ databases">
        <title>Complete genome sequence of Flavivirga eckloniae ECD14 isolated from seaweed Ecklonia cava.</title>
        <authorList>
            <person name="Lee J.H."/>
            <person name="Baik K.S."/>
            <person name="Seong C.N."/>
        </authorList>
    </citation>
    <scope>NUCLEOTIDE SEQUENCE [LARGE SCALE GENOMIC DNA]</scope>
    <source>
        <strain evidence="2 3">ECD14</strain>
    </source>
</reference>
<feature type="transmembrane region" description="Helical" evidence="1">
    <location>
        <begin position="40"/>
        <end position="62"/>
    </location>
</feature>
<keyword evidence="1" id="KW-0472">Membrane</keyword>
<evidence type="ECO:0000313" key="3">
    <source>
        <dbReference type="Proteomes" id="UP000235826"/>
    </source>
</evidence>
<protein>
    <submittedName>
        <fullName evidence="2">Uncharacterized protein</fullName>
    </submittedName>
</protein>
<name>A0A2K9PV79_9FLAO</name>
<keyword evidence="1" id="KW-0812">Transmembrane</keyword>
<keyword evidence="1" id="KW-1133">Transmembrane helix</keyword>
<dbReference type="KEGG" id="fek:C1H87_20515"/>
<organism evidence="2 3">
    <name type="scientific">Flavivirga eckloniae</name>
    <dbReference type="NCBI Taxonomy" id="1803846"/>
    <lineage>
        <taxon>Bacteria</taxon>
        <taxon>Pseudomonadati</taxon>
        <taxon>Bacteroidota</taxon>
        <taxon>Flavobacteriia</taxon>
        <taxon>Flavobacteriales</taxon>
        <taxon>Flavobacteriaceae</taxon>
        <taxon>Flavivirga</taxon>
    </lineage>
</organism>
<dbReference type="AlphaFoldDB" id="A0A2K9PV79"/>
<gene>
    <name evidence="2" type="ORF">C1H87_20515</name>
</gene>